<name>A0AAN6ZU27_9PEZI</name>
<gene>
    <name evidence="1" type="ORF">C8A00DRAFT_16715</name>
</gene>
<protein>
    <submittedName>
        <fullName evidence="1">Uncharacterized protein</fullName>
    </submittedName>
</protein>
<dbReference type="AlphaFoldDB" id="A0AAN6ZU27"/>
<keyword evidence="2" id="KW-1185">Reference proteome</keyword>
<feature type="non-terminal residue" evidence="1">
    <location>
        <position position="1"/>
    </location>
</feature>
<sequence>LFESNNAAPRLYWFVAKFFKKKSDPIPKIYRPSHAAGVFAREFEHFQSFFQTKTGVPWAQRLVRAGTADRSCFRYQAPVGLREEERESCV</sequence>
<evidence type="ECO:0000313" key="2">
    <source>
        <dbReference type="Proteomes" id="UP001302745"/>
    </source>
</evidence>
<reference evidence="1" key="2">
    <citation type="submission" date="2023-05" db="EMBL/GenBank/DDBJ databases">
        <authorList>
            <consortium name="Lawrence Berkeley National Laboratory"/>
            <person name="Steindorff A."/>
            <person name="Hensen N."/>
            <person name="Bonometti L."/>
            <person name="Westerberg I."/>
            <person name="Brannstrom I.O."/>
            <person name="Guillou S."/>
            <person name="Cros-Aarteil S."/>
            <person name="Calhoun S."/>
            <person name="Haridas S."/>
            <person name="Kuo A."/>
            <person name="Mondo S."/>
            <person name="Pangilinan J."/>
            <person name="Riley R."/>
            <person name="Labutti K."/>
            <person name="Andreopoulos B."/>
            <person name="Lipzen A."/>
            <person name="Chen C."/>
            <person name="Yanf M."/>
            <person name="Daum C."/>
            <person name="Ng V."/>
            <person name="Clum A."/>
            <person name="Ohm R."/>
            <person name="Martin F."/>
            <person name="Silar P."/>
            <person name="Natvig D."/>
            <person name="Lalanne C."/>
            <person name="Gautier V."/>
            <person name="Ament-Velasquez S.L."/>
            <person name="Kruys A."/>
            <person name="Hutchinson M.I."/>
            <person name="Powell A.J."/>
            <person name="Barry K."/>
            <person name="Miller A.N."/>
            <person name="Grigoriev I.V."/>
            <person name="Debuchy R."/>
            <person name="Gladieux P."/>
            <person name="Thoren M.H."/>
            <person name="Johannesson H."/>
        </authorList>
    </citation>
    <scope>NUCLEOTIDE SEQUENCE</scope>
    <source>
        <strain evidence="1">CBS 538.74</strain>
    </source>
</reference>
<proteinExistence type="predicted"/>
<organism evidence="1 2">
    <name type="scientific">Chaetomidium leptoderma</name>
    <dbReference type="NCBI Taxonomy" id="669021"/>
    <lineage>
        <taxon>Eukaryota</taxon>
        <taxon>Fungi</taxon>
        <taxon>Dikarya</taxon>
        <taxon>Ascomycota</taxon>
        <taxon>Pezizomycotina</taxon>
        <taxon>Sordariomycetes</taxon>
        <taxon>Sordariomycetidae</taxon>
        <taxon>Sordariales</taxon>
        <taxon>Chaetomiaceae</taxon>
        <taxon>Chaetomidium</taxon>
    </lineage>
</organism>
<evidence type="ECO:0000313" key="1">
    <source>
        <dbReference type="EMBL" id="KAK4151940.1"/>
    </source>
</evidence>
<dbReference type="EMBL" id="MU856994">
    <property type="protein sequence ID" value="KAK4151940.1"/>
    <property type="molecule type" value="Genomic_DNA"/>
</dbReference>
<reference evidence="1" key="1">
    <citation type="journal article" date="2023" name="Mol. Phylogenet. Evol.">
        <title>Genome-scale phylogeny and comparative genomics of the fungal order Sordariales.</title>
        <authorList>
            <person name="Hensen N."/>
            <person name="Bonometti L."/>
            <person name="Westerberg I."/>
            <person name="Brannstrom I.O."/>
            <person name="Guillou S."/>
            <person name="Cros-Aarteil S."/>
            <person name="Calhoun S."/>
            <person name="Haridas S."/>
            <person name="Kuo A."/>
            <person name="Mondo S."/>
            <person name="Pangilinan J."/>
            <person name="Riley R."/>
            <person name="LaButti K."/>
            <person name="Andreopoulos B."/>
            <person name="Lipzen A."/>
            <person name="Chen C."/>
            <person name="Yan M."/>
            <person name="Daum C."/>
            <person name="Ng V."/>
            <person name="Clum A."/>
            <person name="Steindorff A."/>
            <person name="Ohm R.A."/>
            <person name="Martin F."/>
            <person name="Silar P."/>
            <person name="Natvig D.O."/>
            <person name="Lalanne C."/>
            <person name="Gautier V."/>
            <person name="Ament-Velasquez S.L."/>
            <person name="Kruys A."/>
            <person name="Hutchinson M.I."/>
            <person name="Powell A.J."/>
            <person name="Barry K."/>
            <person name="Miller A.N."/>
            <person name="Grigoriev I.V."/>
            <person name="Debuchy R."/>
            <person name="Gladieux P."/>
            <person name="Hiltunen Thoren M."/>
            <person name="Johannesson H."/>
        </authorList>
    </citation>
    <scope>NUCLEOTIDE SEQUENCE</scope>
    <source>
        <strain evidence="1">CBS 538.74</strain>
    </source>
</reference>
<comment type="caution">
    <text evidence="1">The sequence shown here is derived from an EMBL/GenBank/DDBJ whole genome shotgun (WGS) entry which is preliminary data.</text>
</comment>
<dbReference type="Proteomes" id="UP001302745">
    <property type="component" value="Unassembled WGS sequence"/>
</dbReference>
<accession>A0AAN6ZU27</accession>